<evidence type="ECO:0000256" key="5">
    <source>
        <dbReference type="ARBA" id="ARBA00022989"/>
    </source>
</evidence>
<evidence type="ECO:0000259" key="11">
    <source>
        <dbReference type="Pfam" id="PF07885"/>
    </source>
</evidence>
<organism evidence="12 13">
    <name type="scientific">Poecilia reticulata</name>
    <name type="common">Guppy</name>
    <name type="synonym">Acanthophacelus reticulatus</name>
    <dbReference type="NCBI Taxonomy" id="8081"/>
    <lineage>
        <taxon>Eukaryota</taxon>
        <taxon>Metazoa</taxon>
        <taxon>Chordata</taxon>
        <taxon>Craniata</taxon>
        <taxon>Vertebrata</taxon>
        <taxon>Euteleostomi</taxon>
        <taxon>Actinopterygii</taxon>
        <taxon>Neopterygii</taxon>
        <taxon>Teleostei</taxon>
        <taxon>Neoteleostei</taxon>
        <taxon>Acanthomorphata</taxon>
        <taxon>Ovalentaria</taxon>
        <taxon>Atherinomorphae</taxon>
        <taxon>Cyprinodontiformes</taxon>
        <taxon>Poeciliidae</taxon>
        <taxon>Poeciliinae</taxon>
        <taxon>Poecilia</taxon>
    </lineage>
</organism>
<dbReference type="GeneTree" id="ENSGT00940000170261"/>
<feature type="transmembrane region" description="Helical" evidence="10">
    <location>
        <begin position="137"/>
        <end position="159"/>
    </location>
</feature>
<feature type="domain" description="Potassium channel" evidence="11">
    <location>
        <begin position="302"/>
        <end position="375"/>
    </location>
</feature>
<keyword evidence="8 9" id="KW-0407">Ion channel</keyword>
<feature type="transmembrane region" description="Helical" evidence="10">
    <location>
        <begin position="326"/>
        <end position="344"/>
    </location>
</feature>
<feature type="transmembrane region" description="Helical" evidence="10">
    <location>
        <begin position="33"/>
        <end position="57"/>
    </location>
</feature>
<dbReference type="Pfam" id="PF07885">
    <property type="entry name" value="Ion_trans_2"/>
    <property type="match status" value="2"/>
</dbReference>
<keyword evidence="13" id="KW-1185">Reference proteome</keyword>
<dbReference type="GO" id="GO:0005886">
    <property type="term" value="C:plasma membrane"/>
    <property type="evidence" value="ECO:0007669"/>
    <property type="project" value="TreeGrafter"/>
</dbReference>
<feature type="domain" description="Potassium channel" evidence="11">
    <location>
        <begin position="96"/>
        <end position="165"/>
    </location>
</feature>
<evidence type="ECO:0000256" key="4">
    <source>
        <dbReference type="ARBA" id="ARBA00022958"/>
    </source>
</evidence>
<evidence type="ECO:0000256" key="9">
    <source>
        <dbReference type="RuleBase" id="RU003857"/>
    </source>
</evidence>
<dbReference type="PANTHER" id="PTHR11003:SF346">
    <property type="entry name" value="POTASSIUM CHANNEL SUBFAMILY K MEMBER 18"/>
    <property type="match status" value="1"/>
</dbReference>
<accession>A0A3P9Q019</accession>
<keyword evidence="7 10" id="KW-0472">Membrane</keyword>
<dbReference type="GO" id="GO:0022841">
    <property type="term" value="F:potassium ion leak channel activity"/>
    <property type="evidence" value="ECO:0007669"/>
    <property type="project" value="TreeGrafter"/>
</dbReference>
<feature type="transmembrane region" description="Helical" evidence="10">
    <location>
        <begin position="113"/>
        <end position="130"/>
    </location>
</feature>
<dbReference type="Proteomes" id="UP000242638">
    <property type="component" value="Unassembled WGS sequence"/>
</dbReference>
<keyword evidence="6 9" id="KW-0406">Ion transport</keyword>
<dbReference type="OMA" id="IRQVMHS"/>
<evidence type="ECO:0000313" key="13">
    <source>
        <dbReference type="Proteomes" id="UP000242638"/>
    </source>
</evidence>
<dbReference type="SUPFAM" id="SSF81324">
    <property type="entry name" value="Voltage-gated potassium channels"/>
    <property type="match status" value="2"/>
</dbReference>
<dbReference type="Ensembl" id="ENSPRET00000027655.1">
    <property type="protein sequence ID" value="ENSPREP00000027364.1"/>
    <property type="gene ID" value="ENSPREG00000018490.1"/>
</dbReference>
<evidence type="ECO:0000256" key="8">
    <source>
        <dbReference type="ARBA" id="ARBA00023303"/>
    </source>
</evidence>
<dbReference type="STRING" id="8081.ENSPREP00000027364"/>
<evidence type="ECO:0000256" key="2">
    <source>
        <dbReference type="ARBA" id="ARBA00022448"/>
    </source>
</evidence>
<keyword evidence="2 9" id="KW-0813">Transport</keyword>
<dbReference type="Gene3D" id="1.10.287.70">
    <property type="match status" value="1"/>
</dbReference>
<protein>
    <submittedName>
        <fullName evidence="12">Potassium two pore domain channel subfamily K member 18</fullName>
    </submittedName>
</protein>
<dbReference type="GO" id="GO:0030322">
    <property type="term" value="P:stabilization of membrane potential"/>
    <property type="evidence" value="ECO:0007669"/>
    <property type="project" value="TreeGrafter"/>
</dbReference>
<proteinExistence type="inferred from homology"/>
<dbReference type="PANTHER" id="PTHR11003">
    <property type="entry name" value="POTASSIUM CHANNEL, SUBFAMILY K"/>
    <property type="match status" value="1"/>
</dbReference>
<sequence>QTLEENGRMIVSGETAVLHETWHGRCRARFGRLFPHLTLCCALVAYTMLGAFIFMLVEGGSKSSTKDEYRNFLSQIVEMVQNDTSKSERITAFIGTYIKKCFIWFQSPSRWDFFGSVFFCCTIFTTVGYGDIYPVTLLGKVLCIIYAMVGIPLMLLVVLDVGDFLAFGMSKAYNRAHTLFKKWLRWRTRRRRHWSNRRTLDDGTFVFRHDGVIRQPLDIQQVLKSQADVRHHSIHLQKNKDIFEKLLARDNLMRKDPLLRSLSCPELDQMPKPPREFAIWDFSGLGNVMEDFDVPFILILFIVIAYICFGGIILPLWETEIEGFDSYYFCFITLTTIGFGDIVPENHKCFWITSLFIVVGMSIMSMAFKLSQNRIVSFYQNCIRFIGRANTDVENVGKK</sequence>
<keyword evidence="4" id="KW-0630">Potassium</keyword>
<dbReference type="PRINTS" id="PR01333">
    <property type="entry name" value="2POREKCHANEL"/>
</dbReference>
<feature type="transmembrane region" description="Helical" evidence="10">
    <location>
        <begin position="294"/>
        <end position="314"/>
    </location>
</feature>
<evidence type="ECO:0000313" key="12">
    <source>
        <dbReference type="Ensembl" id="ENSPREP00000027364.1"/>
    </source>
</evidence>
<feature type="transmembrane region" description="Helical" evidence="10">
    <location>
        <begin position="350"/>
        <end position="368"/>
    </location>
</feature>
<dbReference type="InterPro" id="IPR003280">
    <property type="entry name" value="2pore_dom_K_chnl"/>
</dbReference>
<comment type="subcellular location">
    <subcellularLocation>
        <location evidence="1">Membrane</location>
        <topology evidence="1">Multi-pass membrane protein</topology>
    </subcellularLocation>
</comment>
<comment type="similarity">
    <text evidence="9">Belongs to the two pore domain potassium channel (TC 1.A.1.8) family.</text>
</comment>
<evidence type="ECO:0000256" key="3">
    <source>
        <dbReference type="ARBA" id="ARBA00022692"/>
    </source>
</evidence>
<evidence type="ECO:0000256" key="10">
    <source>
        <dbReference type="SAM" id="Phobius"/>
    </source>
</evidence>
<keyword evidence="3 9" id="KW-0812">Transmembrane</keyword>
<evidence type="ECO:0000256" key="7">
    <source>
        <dbReference type="ARBA" id="ARBA00023136"/>
    </source>
</evidence>
<reference evidence="12" key="2">
    <citation type="submission" date="2025-08" db="UniProtKB">
        <authorList>
            <consortium name="Ensembl"/>
        </authorList>
    </citation>
    <scope>IDENTIFICATION</scope>
    <source>
        <strain evidence="12">Guanapo</strain>
    </source>
</reference>
<reference evidence="13" key="1">
    <citation type="submission" date="2013-11" db="EMBL/GenBank/DDBJ databases">
        <title>The genomic landscape of the Guanapo guppy.</title>
        <authorList>
            <person name="Kuenstner A."/>
            <person name="Dreyer C."/>
        </authorList>
    </citation>
    <scope>NUCLEOTIDE SEQUENCE</scope>
    <source>
        <strain evidence="13">Guanapo</strain>
    </source>
</reference>
<reference evidence="12" key="3">
    <citation type="submission" date="2025-09" db="UniProtKB">
        <authorList>
            <consortium name="Ensembl"/>
        </authorList>
    </citation>
    <scope>IDENTIFICATION</scope>
    <source>
        <strain evidence="12">Guanapo</strain>
    </source>
</reference>
<evidence type="ECO:0000256" key="6">
    <source>
        <dbReference type="ARBA" id="ARBA00023065"/>
    </source>
</evidence>
<dbReference type="InterPro" id="IPR013099">
    <property type="entry name" value="K_chnl_dom"/>
</dbReference>
<dbReference type="AlphaFoldDB" id="A0A3P9Q019"/>
<name>A0A3P9Q019_POERE</name>
<keyword evidence="5 10" id="KW-1133">Transmembrane helix</keyword>
<evidence type="ECO:0000256" key="1">
    <source>
        <dbReference type="ARBA" id="ARBA00004141"/>
    </source>
</evidence>
<dbReference type="GO" id="GO:0015271">
    <property type="term" value="F:outward rectifier potassium channel activity"/>
    <property type="evidence" value="ECO:0007669"/>
    <property type="project" value="TreeGrafter"/>
</dbReference>